<dbReference type="InterPro" id="IPR007525">
    <property type="entry name" value="FrhB_FdhB_C"/>
</dbReference>
<evidence type="ECO:0000256" key="1">
    <source>
        <dbReference type="ARBA" id="ARBA00001974"/>
    </source>
</evidence>
<evidence type="ECO:0000256" key="4">
    <source>
        <dbReference type="ARBA" id="ARBA00023004"/>
    </source>
</evidence>
<evidence type="ECO:0000256" key="3">
    <source>
        <dbReference type="ARBA" id="ARBA00023002"/>
    </source>
</evidence>
<dbReference type="PROSITE" id="PS00198">
    <property type="entry name" value="4FE4S_FER_1"/>
    <property type="match status" value="1"/>
</dbReference>
<evidence type="ECO:0000313" key="8">
    <source>
        <dbReference type="Proteomes" id="UP000317158"/>
    </source>
</evidence>
<feature type="domain" description="4Fe-4S ferredoxin-type" evidence="6">
    <location>
        <begin position="7"/>
        <end position="36"/>
    </location>
</feature>
<feature type="domain" description="4Fe-4S ferredoxin-type" evidence="6">
    <location>
        <begin position="37"/>
        <end position="65"/>
    </location>
</feature>
<dbReference type="EMBL" id="RXIF01000002">
    <property type="protein sequence ID" value="RZN65441.1"/>
    <property type="molecule type" value="Genomic_DNA"/>
</dbReference>
<dbReference type="InterPro" id="IPR017896">
    <property type="entry name" value="4Fe4S_Fe-S-bd"/>
</dbReference>
<dbReference type="Gene3D" id="3.10.450.750">
    <property type="match status" value="1"/>
</dbReference>
<evidence type="ECO:0000313" key="7">
    <source>
        <dbReference type="EMBL" id="RZN65441.1"/>
    </source>
</evidence>
<reference evidence="7 8" key="1">
    <citation type="journal article" date="2019" name="Nat. Microbiol.">
        <title>Wide diversity of methane and short-chain alkane metabolisms in uncultured archaea.</title>
        <authorList>
            <person name="Borrel G."/>
            <person name="Adam P.S."/>
            <person name="McKay L.J."/>
            <person name="Chen L.X."/>
            <person name="Sierra-Garcia I.N."/>
            <person name="Sieber C.M."/>
            <person name="Letourneur Q."/>
            <person name="Ghozlane A."/>
            <person name="Andersen G.L."/>
            <person name="Li W.J."/>
            <person name="Hallam S.J."/>
            <person name="Muyzer G."/>
            <person name="de Oliveira V.M."/>
            <person name="Inskeep W.P."/>
            <person name="Banfield J.F."/>
            <person name="Gribaldo S."/>
        </authorList>
    </citation>
    <scope>NUCLEOTIDE SEQUENCE [LARGE SCALE GENOMIC DNA]</scope>
    <source>
        <strain evidence="7">NM1a</strain>
    </source>
</reference>
<dbReference type="SUPFAM" id="SSF54862">
    <property type="entry name" value="4Fe-4S ferredoxins"/>
    <property type="match status" value="1"/>
</dbReference>
<dbReference type="PANTHER" id="PTHR31332">
    <property type="entry name" value="7-HYDROXYMETHYL CHLOROPHYLL A REDUCTASE, CHLOROPLASTIC"/>
    <property type="match status" value="1"/>
</dbReference>
<dbReference type="Pfam" id="PF04422">
    <property type="entry name" value="FrhB_FdhB_N"/>
    <property type="match status" value="1"/>
</dbReference>
<dbReference type="PANTHER" id="PTHR31332:SF6">
    <property type="entry name" value="FORMATE DEHYDROGENASE SUBUNIT BETA"/>
    <property type="match status" value="1"/>
</dbReference>
<dbReference type="Proteomes" id="UP000317158">
    <property type="component" value="Unassembled WGS sequence"/>
</dbReference>
<keyword evidence="3" id="KW-0560">Oxidoreductase</keyword>
<dbReference type="InterPro" id="IPR045220">
    <property type="entry name" value="FRHB/FDHB/HCAR-like"/>
</dbReference>
<dbReference type="PROSITE" id="PS51379">
    <property type="entry name" value="4FE4S_FER_2"/>
    <property type="match status" value="2"/>
</dbReference>
<name>A0A520KUR5_METT2</name>
<comment type="caution">
    <text evidence="7">The sequence shown here is derived from an EMBL/GenBank/DDBJ whole genome shotgun (WGS) entry which is preliminary data.</text>
</comment>
<dbReference type="InterPro" id="IPR007516">
    <property type="entry name" value="Co_F420_Hydgase/DH_bsu_N"/>
</dbReference>
<dbReference type="Gene3D" id="3.30.70.20">
    <property type="match status" value="1"/>
</dbReference>
<accession>A0A520KUR5</accession>
<keyword evidence="2" id="KW-0479">Metal-binding</keyword>
<evidence type="ECO:0000256" key="2">
    <source>
        <dbReference type="ARBA" id="ARBA00022723"/>
    </source>
</evidence>
<organism evidence="7 8">
    <name type="scientific">Methanoliparum thermophilum</name>
    <dbReference type="NCBI Taxonomy" id="2491083"/>
    <lineage>
        <taxon>Archaea</taxon>
        <taxon>Methanobacteriati</taxon>
        <taxon>Methanobacteriota</taxon>
        <taxon>Candidatus Methanoliparia</taxon>
        <taxon>Candidatus Methanoliparales</taxon>
        <taxon>Candidatus Methanoliparaceae</taxon>
        <taxon>Candidatus Methanoliparum</taxon>
    </lineage>
</organism>
<gene>
    <name evidence="7" type="ORF">EF806_00675</name>
</gene>
<dbReference type="InterPro" id="IPR017900">
    <property type="entry name" value="4Fe4S_Fe_S_CS"/>
</dbReference>
<keyword evidence="4" id="KW-0408">Iron</keyword>
<dbReference type="GO" id="GO:0052592">
    <property type="term" value="F:oxidoreductase activity, acting on CH or CH2 groups, with an iron-sulfur protein as acceptor"/>
    <property type="evidence" value="ECO:0007669"/>
    <property type="project" value="TreeGrafter"/>
</dbReference>
<sequence length="315" mass="34351">MIDLVRLKDVVSSGRCTGCAACTIACTRSGIEVDEFAIINEELCRSCDTCGDVCPVIGGSPVDEFDNIIAVYKSRSNNIEGQNGATVSGILNSLFEAGEIDAVIGVERDEEWKASPVVITNKKDISRIAGTKYTYVPIFKAFKDAVNEGFTNIAIVGTPCQVNAARRIKNSNITSVKDKISVIIGLFCLESFYYDGLCKQVIEKELGIDLKSVKKMEVSKGKFIVMGDDEKSIPVKDLGKYVRLPCHKCVDFSAYYADISVGSAGAPDGWNTSIVRTERGIKVLDISKNDLEIEEGSIDAAKKLSDRKRKMAKEK</sequence>
<dbReference type="GO" id="GO:0051536">
    <property type="term" value="F:iron-sulfur cluster binding"/>
    <property type="evidence" value="ECO:0007669"/>
    <property type="project" value="UniProtKB-KW"/>
</dbReference>
<dbReference type="Pfam" id="PF04432">
    <property type="entry name" value="FrhB_FdhB_C"/>
    <property type="match status" value="1"/>
</dbReference>
<protein>
    <recommendedName>
        <fullName evidence="6">4Fe-4S ferredoxin-type domain-containing protein</fullName>
    </recommendedName>
</protein>
<dbReference type="AlphaFoldDB" id="A0A520KUR5"/>
<dbReference type="GO" id="GO:0046872">
    <property type="term" value="F:metal ion binding"/>
    <property type="evidence" value="ECO:0007669"/>
    <property type="project" value="UniProtKB-KW"/>
</dbReference>
<evidence type="ECO:0000259" key="6">
    <source>
        <dbReference type="PROSITE" id="PS51379"/>
    </source>
</evidence>
<evidence type="ECO:0000256" key="5">
    <source>
        <dbReference type="ARBA" id="ARBA00023014"/>
    </source>
</evidence>
<proteinExistence type="predicted"/>
<comment type="cofactor">
    <cofactor evidence="1">
        <name>FAD</name>
        <dbReference type="ChEBI" id="CHEBI:57692"/>
    </cofactor>
</comment>
<keyword evidence="5" id="KW-0411">Iron-sulfur</keyword>